<dbReference type="InterPro" id="IPR001584">
    <property type="entry name" value="Integrase_cat-core"/>
</dbReference>
<proteinExistence type="predicted"/>
<keyword evidence="4" id="KW-1185">Reference proteome</keyword>
<sequence length="350" mass="39940">MYDLTRNSLGVMLLRLRGDAAKDVEILVLRHQLAVLQRQVNRPAFQPADRVLLAALSRLLPRARWNTFMVTPATLLRWHRELVARKWTYPRKAPGRPPVQREIRRLALQLAGENPGWGHRRIHGELIGLGYQVSAATVWRILRRAGVDPAPRRTDASWTTFLRAQASGVLACDFFTVDTVFLQRIYVFFVVEIASRRVHVLGATRNPTGAWVTQHARNLLMDLDQSAQRFRFLVRDRDTKFTGTFDAVFASAGITVLRTPPQSPRANAFAERWVGRVRRERTDRLLISPRRHLEAVLRIYADHFNGHRPHRSLGQRPPAPPPEPTPISSNAAIRRTRLLGGVINEYRNAA</sequence>
<dbReference type="Proteomes" id="UP000680206">
    <property type="component" value="Unassembled WGS sequence"/>
</dbReference>
<dbReference type="Gene3D" id="3.30.420.10">
    <property type="entry name" value="Ribonuclease H-like superfamily/Ribonuclease H"/>
    <property type="match status" value="1"/>
</dbReference>
<organism evidence="3 4">
    <name type="scientific">Actinomadura violacea</name>
    <dbReference type="NCBI Taxonomy" id="2819934"/>
    <lineage>
        <taxon>Bacteria</taxon>
        <taxon>Bacillati</taxon>
        <taxon>Actinomycetota</taxon>
        <taxon>Actinomycetes</taxon>
        <taxon>Streptosporangiales</taxon>
        <taxon>Thermomonosporaceae</taxon>
        <taxon>Actinomadura</taxon>
    </lineage>
</organism>
<protein>
    <submittedName>
        <fullName evidence="3">Integrase core domain-containing protein</fullName>
    </submittedName>
</protein>
<dbReference type="InterPro" id="IPR012337">
    <property type="entry name" value="RNaseH-like_sf"/>
</dbReference>
<dbReference type="SUPFAM" id="SSF46689">
    <property type="entry name" value="Homeodomain-like"/>
    <property type="match status" value="1"/>
</dbReference>
<gene>
    <name evidence="3" type="ORF">J4709_11210</name>
</gene>
<feature type="region of interest" description="Disordered" evidence="1">
    <location>
        <begin position="307"/>
        <end position="329"/>
    </location>
</feature>
<evidence type="ECO:0000256" key="1">
    <source>
        <dbReference type="SAM" id="MobiDB-lite"/>
    </source>
</evidence>
<accession>A0ABS3RN59</accession>
<dbReference type="RefSeq" id="WP_208239856.1">
    <property type="nucleotide sequence ID" value="NZ_JAGEPF010000006.1"/>
</dbReference>
<evidence type="ECO:0000313" key="3">
    <source>
        <dbReference type="EMBL" id="MBO2458141.1"/>
    </source>
</evidence>
<dbReference type="InterPro" id="IPR036397">
    <property type="entry name" value="RNaseH_sf"/>
</dbReference>
<dbReference type="EMBL" id="JAGEPF010000006">
    <property type="protein sequence ID" value="MBO2458141.1"/>
    <property type="molecule type" value="Genomic_DNA"/>
</dbReference>
<comment type="caution">
    <text evidence="3">The sequence shown here is derived from an EMBL/GenBank/DDBJ whole genome shotgun (WGS) entry which is preliminary data.</text>
</comment>
<evidence type="ECO:0000313" key="4">
    <source>
        <dbReference type="Proteomes" id="UP000680206"/>
    </source>
</evidence>
<dbReference type="SUPFAM" id="SSF53098">
    <property type="entry name" value="Ribonuclease H-like"/>
    <property type="match status" value="1"/>
</dbReference>
<name>A0ABS3RN59_9ACTN</name>
<reference evidence="3 4" key="1">
    <citation type="submission" date="2021-03" db="EMBL/GenBank/DDBJ databases">
        <title>Actinomadura violae sp. nov., isolated from lichen in Thailand.</title>
        <authorList>
            <person name="Kanchanasin P."/>
            <person name="Saeng-In P."/>
            <person name="Phongsopitanun W."/>
            <person name="Yuki M."/>
            <person name="Kudo T."/>
            <person name="Ohkuma M."/>
            <person name="Tanasupawat S."/>
        </authorList>
    </citation>
    <scope>NUCLEOTIDE SEQUENCE [LARGE SCALE GENOMIC DNA]</scope>
    <source>
        <strain evidence="3 4">LCR2-06</strain>
    </source>
</reference>
<evidence type="ECO:0000259" key="2">
    <source>
        <dbReference type="PROSITE" id="PS50994"/>
    </source>
</evidence>
<dbReference type="InterPro" id="IPR009057">
    <property type="entry name" value="Homeodomain-like_sf"/>
</dbReference>
<dbReference type="PROSITE" id="PS50994">
    <property type="entry name" value="INTEGRASE"/>
    <property type="match status" value="1"/>
</dbReference>
<feature type="domain" description="Integrase catalytic" evidence="2">
    <location>
        <begin position="147"/>
        <end position="325"/>
    </location>
</feature>
<dbReference type="Pfam" id="PF13683">
    <property type="entry name" value="rve_3"/>
    <property type="match status" value="1"/>
</dbReference>